<dbReference type="Proteomes" id="UP001295684">
    <property type="component" value="Unassembled WGS sequence"/>
</dbReference>
<sequence>MEEQFGDCCRLYESFEGGEGRSRENIELAIKPICGILRRSPIKLKKTTKLPLLNTKFREGREKILEKKFKQHMALNKIKHLKSKLQKKSFSIKISNTLLSSQKPIFVKNKKLNNSVDRRSIPADTNFSIKTLEHVSSKSPIKCLRDLHKEKLRAFKSRVIGAKRANSNLSCKTNEFTNTPVMCKIHEYNSSFSGVRNSLFEFPEENSPISINKRRFSNKAIRMLRSKKHTSLEAYGNKNATFKRNTPMLIRGDSPMHIY</sequence>
<dbReference type="AlphaFoldDB" id="A0AAD1XPS1"/>
<accession>A0AAD1XPS1</accession>
<name>A0AAD1XPS1_EUPCR</name>
<gene>
    <name evidence="1" type="ORF">ECRASSUSDP1_LOCUS17932</name>
</gene>
<reference evidence="1" key="1">
    <citation type="submission" date="2023-07" db="EMBL/GenBank/DDBJ databases">
        <authorList>
            <consortium name="AG Swart"/>
            <person name="Singh M."/>
            <person name="Singh A."/>
            <person name="Seah K."/>
            <person name="Emmerich C."/>
        </authorList>
    </citation>
    <scope>NUCLEOTIDE SEQUENCE</scope>
    <source>
        <strain evidence="1">DP1</strain>
    </source>
</reference>
<keyword evidence="2" id="KW-1185">Reference proteome</keyword>
<dbReference type="EMBL" id="CAMPGE010018124">
    <property type="protein sequence ID" value="CAI2376562.1"/>
    <property type="molecule type" value="Genomic_DNA"/>
</dbReference>
<proteinExistence type="predicted"/>
<evidence type="ECO:0000313" key="2">
    <source>
        <dbReference type="Proteomes" id="UP001295684"/>
    </source>
</evidence>
<protein>
    <submittedName>
        <fullName evidence="1">Uncharacterized protein</fullName>
    </submittedName>
</protein>
<organism evidence="1 2">
    <name type="scientific">Euplotes crassus</name>
    <dbReference type="NCBI Taxonomy" id="5936"/>
    <lineage>
        <taxon>Eukaryota</taxon>
        <taxon>Sar</taxon>
        <taxon>Alveolata</taxon>
        <taxon>Ciliophora</taxon>
        <taxon>Intramacronucleata</taxon>
        <taxon>Spirotrichea</taxon>
        <taxon>Hypotrichia</taxon>
        <taxon>Euplotida</taxon>
        <taxon>Euplotidae</taxon>
        <taxon>Moneuplotes</taxon>
    </lineage>
</organism>
<evidence type="ECO:0000313" key="1">
    <source>
        <dbReference type="EMBL" id="CAI2376562.1"/>
    </source>
</evidence>
<comment type="caution">
    <text evidence="1">The sequence shown here is derived from an EMBL/GenBank/DDBJ whole genome shotgun (WGS) entry which is preliminary data.</text>
</comment>